<keyword evidence="2" id="KW-1185">Reference proteome</keyword>
<protein>
    <submittedName>
        <fullName evidence="1">Spore coat protein</fullName>
    </submittedName>
</protein>
<name>A0A941DTW6_9BACI</name>
<dbReference type="RefSeq" id="WP_026682201.1">
    <property type="nucleotide sequence ID" value="NZ_BAAACY010000145.1"/>
</dbReference>
<sequence>MERLPAIDLGLMSEHLAAHEGELCKLNMYFAIANSSQLKNILKLQSNVMYAHVLVMLALINPYHQQPVKLPSMDNTHSDQNVKHSTATKNDKWIATEAHTSAKSMANDNFISALMMQDQHVRDIHVEMALQQLKIQENYEDFLKNMGWTFVPYTTSEEQLNTYYHFQQLFNR</sequence>
<keyword evidence="1" id="KW-0167">Capsid protein</keyword>
<reference evidence="1" key="1">
    <citation type="submission" date="2021-04" db="EMBL/GenBank/DDBJ databases">
        <title>Isolation and polyphasic classification of algal microorganism.</title>
        <authorList>
            <person name="Wang S."/>
        </authorList>
    </citation>
    <scope>NUCLEOTIDE SEQUENCE</scope>
    <source>
        <strain evidence="1">720a</strain>
    </source>
</reference>
<accession>A0A941DTW6</accession>
<keyword evidence="1" id="KW-0946">Virion</keyword>
<organism evidence="1 2">
    <name type="scientific">Virgibacillus salarius</name>
    <dbReference type="NCBI Taxonomy" id="447199"/>
    <lineage>
        <taxon>Bacteria</taxon>
        <taxon>Bacillati</taxon>
        <taxon>Bacillota</taxon>
        <taxon>Bacilli</taxon>
        <taxon>Bacillales</taxon>
        <taxon>Bacillaceae</taxon>
        <taxon>Virgibacillus</taxon>
    </lineage>
</organism>
<dbReference type="InterPro" id="IPR012347">
    <property type="entry name" value="Ferritin-like"/>
</dbReference>
<dbReference type="Proteomes" id="UP000675284">
    <property type="component" value="Unassembled WGS sequence"/>
</dbReference>
<proteinExistence type="predicted"/>
<dbReference type="AlphaFoldDB" id="A0A941DTW6"/>
<gene>
    <name evidence="1" type="ORF">KCX74_03265</name>
</gene>
<evidence type="ECO:0000313" key="2">
    <source>
        <dbReference type="Proteomes" id="UP000675284"/>
    </source>
</evidence>
<dbReference type="Gene3D" id="1.20.1260.10">
    <property type="match status" value="1"/>
</dbReference>
<dbReference type="EMBL" id="JAGSOT010000006">
    <property type="protein sequence ID" value="MBR7795059.1"/>
    <property type="molecule type" value="Genomic_DNA"/>
</dbReference>
<evidence type="ECO:0000313" key="1">
    <source>
        <dbReference type="EMBL" id="MBR7795059.1"/>
    </source>
</evidence>
<comment type="caution">
    <text evidence="1">The sequence shown here is derived from an EMBL/GenBank/DDBJ whole genome shotgun (WGS) entry which is preliminary data.</text>
</comment>